<accession>A0A7X3FQ79</accession>
<proteinExistence type="predicted"/>
<evidence type="ECO:0000313" key="6">
    <source>
        <dbReference type="EMBL" id="MVS98772.1"/>
    </source>
</evidence>
<evidence type="ECO:0000256" key="1">
    <source>
        <dbReference type="ARBA" id="ARBA00022729"/>
    </source>
</evidence>
<organism evidence="6 7">
    <name type="scientific">Devosia marina</name>
    <dbReference type="NCBI Taxonomy" id="2683198"/>
    <lineage>
        <taxon>Bacteria</taxon>
        <taxon>Pseudomonadati</taxon>
        <taxon>Pseudomonadota</taxon>
        <taxon>Alphaproteobacteria</taxon>
        <taxon>Hyphomicrobiales</taxon>
        <taxon>Devosiaceae</taxon>
        <taxon>Devosia</taxon>
    </lineage>
</organism>
<dbReference type="InterPro" id="IPR018660">
    <property type="entry name" value="MliC"/>
</dbReference>
<dbReference type="AlphaFoldDB" id="A0A7X3FQ79"/>
<comment type="caution">
    <text evidence="6">The sequence shown here is derived from an EMBL/GenBank/DDBJ whole genome shotgun (WGS) entry which is preliminary data.</text>
</comment>
<dbReference type="Gene3D" id="2.40.128.200">
    <property type="match status" value="1"/>
</dbReference>
<dbReference type="Pfam" id="PF09864">
    <property type="entry name" value="MliC"/>
    <property type="match status" value="1"/>
</dbReference>
<evidence type="ECO:0000256" key="3">
    <source>
        <dbReference type="ARBA" id="ARBA00023139"/>
    </source>
</evidence>
<keyword evidence="1" id="KW-0732">Signal</keyword>
<dbReference type="InterPro" id="IPR036328">
    <property type="entry name" value="MliC_sf"/>
</dbReference>
<reference evidence="6 7" key="1">
    <citation type="submission" date="2019-12" db="EMBL/GenBank/DDBJ databases">
        <title>Devosia maris sp. nov., isolated from the deep seawater.</title>
        <authorList>
            <person name="Liu Y."/>
        </authorList>
    </citation>
    <scope>NUCLEOTIDE SEQUENCE [LARGE SCALE GENOMIC DNA]</scope>
    <source>
        <strain evidence="6 7">L53-10-65</strain>
    </source>
</reference>
<keyword evidence="7" id="KW-1185">Reference proteome</keyword>
<dbReference type="EMBL" id="WQRF01000001">
    <property type="protein sequence ID" value="MVS98772.1"/>
    <property type="molecule type" value="Genomic_DNA"/>
</dbReference>
<sequence length="204" mass="22139">MRSAPTANCSPASQQRYCPWRSAFSFSDDIGMADRPAAIVTPFKRHDYGCAITAVRSLLPKDSFMPSPRAMLVIGFSLFVPLAAFAQAEVTTLATVPTVPAASASLTLTLESQSDIERRTVSYLCEDQQVLTVHYINAAPNFLAIVPVEGQSLVFATTLSASGARYVSGPYEWWSHQGEATLRDLMQDEDAEPLVTCTEANNTP</sequence>
<feature type="domain" description="C-type lysozyme inhibitor" evidence="5">
    <location>
        <begin position="123"/>
        <end position="189"/>
    </location>
</feature>
<evidence type="ECO:0000313" key="7">
    <source>
        <dbReference type="Proteomes" id="UP000438106"/>
    </source>
</evidence>
<keyword evidence="4" id="KW-0449">Lipoprotein</keyword>
<dbReference type="SUPFAM" id="SSF141488">
    <property type="entry name" value="YdhA-like"/>
    <property type="match status" value="1"/>
</dbReference>
<name>A0A7X3FQ79_9HYPH</name>
<keyword evidence="3" id="KW-0564">Palmitate</keyword>
<keyword evidence="2" id="KW-0472">Membrane</keyword>
<gene>
    <name evidence="6" type="ORF">GO014_07030</name>
</gene>
<evidence type="ECO:0000256" key="4">
    <source>
        <dbReference type="ARBA" id="ARBA00023288"/>
    </source>
</evidence>
<evidence type="ECO:0000259" key="5">
    <source>
        <dbReference type="Pfam" id="PF09864"/>
    </source>
</evidence>
<protein>
    <recommendedName>
        <fullName evidence="5">C-type lysozyme inhibitor domain-containing protein</fullName>
    </recommendedName>
</protein>
<dbReference type="Proteomes" id="UP000438106">
    <property type="component" value="Unassembled WGS sequence"/>
</dbReference>
<evidence type="ECO:0000256" key="2">
    <source>
        <dbReference type="ARBA" id="ARBA00023136"/>
    </source>
</evidence>